<name>A0A239BWN2_9ACTN</name>
<accession>A0A239BWN2</accession>
<organism evidence="3 4">
    <name type="scientific">Actinoplanes regularis</name>
    <dbReference type="NCBI Taxonomy" id="52697"/>
    <lineage>
        <taxon>Bacteria</taxon>
        <taxon>Bacillati</taxon>
        <taxon>Actinomycetota</taxon>
        <taxon>Actinomycetes</taxon>
        <taxon>Micromonosporales</taxon>
        <taxon>Micromonosporaceae</taxon>
        <taxon>Actinoplanes</taxon>
    </lineage>
</organism>
<keyword evidence="4" id="KW-1185">Reference proteome</keyword>
<dbReference type="SUPFAM" id="SSF110296">
    <property type="entry name" value="Oligoxyloglucan reducing end-specific cellobiohydrolase"/>
    <property type="match status" value="1"/>
</dbReference>
<evidence type="ECO:0008006" key="5">
    <source>
        <dbReference type="Google" id="ProtNLM"/>
    </source>
</evidence>
<keyword evidence="2" id="KW-0472">Membrane</keyword>
<dbReference type="InterPro" id="IPR015943">
    <property type="entry name" value="WD40/YVTN_repeat-like_dom_sf"/>
</dbReference>
<dbReference type="EMBL" id="FZNR01000010">
    <property type="protein sequence ID" value="SNS11573.1"/>
    <property type="molecule type" value="Genomic_DNA"/>
</dbReference>
<feature type="transmembrane region" description="Helical" evidence="2">
    <location>
        <begin position="32"/>
        <end position="54"/>
    </location>
</feature>
<evidence type="ECO:0000256" key="2">
    <source>
        <dbReference type="SAM" id="Phobius"/>
    </source>
</evidence>
<keyword evidence="2" id="KW-1133">Transmembrane helix</keyword>
<feature type="region of interest" description="Disordered" evidence="1">
    <location>
        <begin position="1"/>
        <end position="22"/>
    </location>
</feature>
<dbReference type="AlphaFoldDB" id="A0A239BWN2"/>
<dbReference type="Proteomes" id="UP000198415">
    <property type="component" value="Unassembled WGS sequence"/>
</dbReference>
<gene>
    <name evidence="3" type="ORF">SAMN06264365_110141</name>
</gene>
<dbReference type="RefSeq" id="WP_089295692.1">
    <property type="nucleotide sequence ID" value="NZ_BOMU01000062.1"/>
</dbReference>
<protein>
    <recommendedName>
        <fullName evidence="5">BNR/Asp-box repeat-containing protein</fullName>
    </recommendedName>
</protein>
<evidence type="ECO:0000256" key="1">
    <source>
        <dbReference type="SAM" id="MobiDB-lite"/>
    </source>
</evidence>
<reference evidence="3 4" key="1">
    <citation type="submission" date="2017-06" db="EMBL/GenBank/DDBJ databases">
        <authorList>
            <person name="Kim H.J."/>
            <person name="Triplett B.A."/>
        </authorList>
    </citation>
    <scope>NUCLEOTIDE SEQUENCE [LARGE SCALE GENOMIC DNA]</scope>
    <source>
        <strain evidence="3 4">DSM 43151</strain>
    </source>
</reference>
<dbReference type="CDD" id="cd15482">
    <property type="entry name" value="Sialidase_non-viral"/>
    <property type="match status" value="1"/>
</dbReference>
<keyword evidence="2" id="KW-0812">Transmembrane</keyword>
<dbReference type="OrthoDB" id="9813892at2"/>
<dbReference type="Gene3D" id="2.130.10.10">
    <property type="entry name" value="YVTN repeat-like/Quinoprotein amine dehydrogenase"/>
    <property type="match status" value="2"/>
</dbReference>
<evidence type="ECO:0000313" key="3">
    <source>
        <dbReference type="EMBL" id="SNS11573.1"/>
    </source>
</evidence>
<evidence type="ECO:0000313" key="4">
    <source>
        <dbReference type="Proteomes" id="UP000198415"/>
    </source>
</evidence>
<proteinExistence type="predicted"/>
<sequence>MSATPRDEPIELGEVGTPPDRRRGITIGRRRVGGVLVAAVLLAALGVTVTRAVAGGEAGQGTGAVPADMRSPDNAPTAAATGELNGARFDALFVQFVDRDHGFALTATCADDKQPCAYGLAVSTDGGRSYQHRTLPLAKVRQLEGYSAELHAVTAGTVVIEDRGKWWVSLDAGRTWRSAPDSAARNAAGIPAAGRLHTRCADANCDTRELVVIDPETGLRSAVPDVPLERVQGTSESTVAADGTRWISGTTRGGDPALAITRDGGRTWSVSRFPEPDKLLFGPRMVVGPGKLRYAIFTVQREHVKNGFGPMYGSTDAGRTWTRIRDGEGQPASVLGAIVRPDGRLVICTELDGPMISPDGGRTFRKAETGTGLAYFVERGGMITAMGMDGTYRTSLDGGVTWAPVSVPAP</sequence>